<comment type="caution">
    <text evidence="1">The sequence shown here is derived from an EMBL/GenBank/DDBJ whole genome shotgun (WGS) entry which is preliminary data.</text>
</comment>
<organism evidence="1 2">
    <name type="scientific">Senna tora</name>
    <dbReference type="NCBI Taxonomy" id="362788"/>
    <lineage>
        <taxon>Eukaryota</taxon>
        <taxon>Viridiplantae</taxon>
        <taxon>Streptophyta</taxon>
        <taxon>Embryophyta</taxon>
        <taxon>Tracheophyta</taxon>
        <taxon>Spermatophyta</taxon>
        <taxon>Magnoliopsida</taxon>
        <taxon>eudicotyledons</taxon>
        <taxon>Gunneridae</taxon>
        <taxon>Pentapetalae</taxon>
        <taxon>rosids</taxon>
        <taxon>fabids</taxon>
        <taxon>Fabales</taxon>
        <taxon>Fabaceae</taxon>
        <taxon>Caesalpinioideae</taxon>
        <taxon>Cassia clade</taxon>
        <taxon>Senna</taxon>
    </lineage>
</organism>
<keyword evidence="2" id="KW-1185">Reference proteome</keyword>
<dbReference type="AlphaFoldDB" id="A0A834T389"/>
<proteinExistence type="predicted"/>
<sequence length="39" mass="4368">MAIGGGTPFLNQTPTCEWILPSQFRTARIFQPLADTIFQ</sequence>
<dbReference type="Proteomes" id="UP000634136">
    <property type="component" value="Unassembled WGS sequence"/>
</dbReference>
<gene>
    <name evidence="1" type="ORF">G2W53_028362</name>
</gene>
<evidence type="ECO:0000313" key="2">
    <source>
        <dbReference type="Proteomes" id="UP000634136"/>
    </source>
</evidence>
<protein>
    <submittedName>
        <fullName evidence="1">Uncharacterized protein</fullName>
    </submittedName>
</protein>
<accession>A0A834T389</accession>
<dbReference type="EMBL" id="JAAIUW010000009">
    <property type="protein sequence ID" value="KAF7814393.1"/>
    <property type="molecule type" value="Genomic_DNA"/>
</dbReference>
<name>A0A834T389_9FABA</name>
<evidence type="ECO:0000313" key="1">
    <source>
        <dbReference type="EMBL" id="KAF7814393.1"/>
    </source>
</evidence>
<reference evidence="1" key="1">
    <citation type="submission" date="2020-09" db="EMBL/GenBank/DDBJ databases">
        <title>Genome-Enabled Discovery of Anthraquinone Biosynthesis in Senna tora.</title>
        <authorList>
            <person name="Kang S.-H."/>
            <person name="Pandey R.P."/>
            <person name="Lee C.-M."/>
            <person name="Sim J.-S."/>
            <person name="Jeong J.-T."/>
            <person name="Choi B.-S."/>
            <person name="Jung M."/>
            <person name="Ginzburg D."/>
            <person name="Zhao K."/>
            <person name="Won S.Y."/>
            <person name="Oh T.-J."/>
            <person name="Yu Y."/>
            <person name="Kim N.-H."/>
            <person name="Lee O.R."/>
            <person name="Lee T.-H."/>
            <person name="Bashyal P."/>
            <person name="Kim T.-S."/>
            <person name="Lee W.-H."/>
            <person name="Kawkins C."/>
            <person name="Kim C.-K."/>
            <person name="Kim J.S."/>
            <person name="Ahn B.O."/>
            <person name="Rhee S.Y."/>
            <person name="Sohng J.K."/>
        </authorList>
    </citation>
    <scope>NUCLEOTIDE SEQUENCE</scope>
    <source>
        <tissue evidence="1">Leaf</tissue>
    </source>
</reference>